<evidence type="ECO:0000313" key="2">
    <source>
        <dbReference type="Proteomes" id="UP000539075"/>
    </source>
</evidence>
<protein>
    <recommendedName>
        <fullName evidence="3">N-acetyltransferase</fullName>
    </recommendedName>
</protein>
<comment type="caution">
    <text evidence="1">The sequence shown here is derived from an EMBL/GenBank/DDBJ whole genome shotgun (WGS) entry which is preliminary data.</text>
</comment>
<dbReference type="AlphaFoldDB" id="A0A7W8FGM1"/>
<evidence type="ECO:0000313" key="1">
    <source>
        <dbReference type="EMBL" id="MBB5143945.1"/>
    </source>
</evidence>
<organism evidence="1 2">
    <name type="scientific">Desulfovibrio intestinalis</name>
    <dbReference type="NCBI Taxonomy" id="58621"/>
    <lineage>
        <taxon>Bacteria</taxon>
        <taxon>Pseudomonadati</taxon>
        <taxon>Thermodesulfobacteriota</taxon>
        <taxon>Desulfovibrionia</taxon>
        <taxon>Desulfovibrionales</taxon>
        <taxon>Desulfovibrionaceae</taxon>
        <taxon>Desulfovibrio</taxon>
    </lineage>
</organism>
<dbReference type="Proteomes" id="UP000539075">
    <property type="component" value="Unassembled WGS sequence"/>
</dbReference>
<proteinExistence type="predicted"/>
<gene>
    <name evidence="1" type="ORF">HNQ38_002045</name>
</gene>
<accession>A0A7W8FGM1</accession>
<sequence length="168" mass="18565">MVAYTFVEAKSPEQRRLPWDQMQTEGLAHAVLWHKADPTFIDWLAGINPAQAICGLGYNGTTLAGAVWVSPVMGLCGCIHFCIFDSARADWCNLGSQAIAWLFDLRPLASLAAIFPANYGHVARAAKAWGFSFSPLRLPMACHMPTKNNPSRCRDAIVATLRREDFVR</sequence>
<dbReference type="EMBL" id="JACHGO010000005">
    <property type="protein sequence ID" value="MBB5143945.1"/>
    <property type="molecule type" value="Genomic_DNA"/>
</dbReference>
<name>A0A7W8FGM1_9BACT</name>
<keyword evidence="2" id="KW-1185">Reference proteome</keyword>
<dbReference type="RefSeq" id="WP_183719921.1">
    <property type="nucleotide sequence ID" value="NZ_JACHGO010000005.1"/>
</dbReference>
<reference evidence="1 2" key="1">
    <citation type="submission" date="2020-08" db="EMBL/GenBank/DDBJ databases">
        <title>Genomic Encyclopedia of Type Strains, Phase IV (KMG-IV): sequencing the most valuable type-strain genomes for metagenomic binning, comparative biology and taxonomic classification.</title>
        <authorList>
            <person name="Goeker M."/>
        </authorList>
    </citation>
    <scope>NUCLEOTIDE SEQUENCE [LARGE SCALE GENOMIC DNA]</scope>
    <source>
        <strain evidence="1 2">DSM 11275</strain>
    </source>
</reference>
<evidence type="ECO:0008006" key="3">
    <source>
        <dbReference type="Google" id="ProtNLM"/>
    </source>
</evidence>